<dbReference type="InterPro" id="IPR001315">
    <property type="entry name" value="CARD"/>
</dbReference>
<dbReference type="PROSITE" id="PS50824">
    <property type="entry name" value="DAPIN"/>
    <property type="match status" value="1"/>
</dbReference>
<evidence type="ECO:0000313" key="11">
    <source>
        <dbReference type="Proteomes" id="UP000694891"/>
    </source>
</evidence>
<dbReference type="InterPro" id="IPR033516">
    <property type="entry name" value="CARD8/ASC/NALP1_CARD"/>
</dbReference>
<dbReference type="SUPFAM" id="SSF47986">
    <property type="entry name" value="DEATH domain"/>
    <property type="match status" value="2"/>
</dbReference>
<dbReference type="Pfam" id="PF02758">
    <property type="entry name" value="PYRIN"/>
    <property type="match status" value="1"/>
</dbReference>
<evidence type="ECO:0000256" key="4">
    <source>
        <dbReference type="ARBA" id="ARBA00022859"/>
    </source>
</evidence>
<organism evidence="10">
    <name type="scientific">Stegastes partitus</name>
    <name type="common">bicolor damselfish</name>
    <dbReference type="NCBI Taxonomy" id="144197"/>
    <lineage>
        <taxon>Eukaryota</taxon>
        <taxon>Metazoa</taxon>
        <taxon>Chordata</taxon>
        <taxon>Craniata</taxon>
        <taxon>Vertebrata</taxon>
        <taxon>Euteleostomi</taxon>
        <taxon>Actinopterygii</taxon>
        <taxon>Neopterygii</taxon>
        <taxon>Teleostei</taxon>
        <taxon>Neoteleostei</taxon>
        <taxon>Acanthomorphata</taxon>
        <taxon>Ovalentaria</taxon>
        <taxon>Pomacentridae</taxon>
        <taxon>Stegastes</taxon>
    </lineage>
</organism>
<keyword evidence="6" id="KW-1271">Inflammasome</keyword>
<reference evidence="10" key="1">
    <citation type="submission" date="2023-09" db="UniProtKB">
        <authorList>
            <consortium name="Ensembl"/>
        </authorList>
    </citation>
    <scope>IDENTIFICATION</scope>
</reference>
<evidence type="ECO:0000313" key="10">
    <source>
        <dbReference type="Ensembl" id="ENSSPAP00000020378.1"/>
    </source>
</evidence>
<evidence type="ECO:0000259" key="8">
    <source>
        <dbReference type="PROSITE" id="PS50209"/>
    </source>
</evidence>
<dbReference type="InterPro" id="IPR051249">
    <property type="entry name" value="NLRP_Inflammasome"/>
</dbReference>
<dbReference type="Ensembl" id="ENSSPAT00000020692.1">
    <property type="protein sequence ID" value="ENSSPAP00000020378.1"/>
    <property type="gene ID" value="ENSSPAG00000015395.1"/>
</dbReference>
<dbReference type="AlphaFoldDB" id="A0A3B5AG03"/>
<feature type="domain" description="Pyrin" evidence="9">
    <location>
        <begin position="1"/>
        <end position="91"/>
    </location>
</feature>
<dbReference type="GeneTree" id="ENSGT00940000164898"/>
<keyword evidence="11" id="KW-1185">Reference proteome</keyword>
<evidence type="ECO:0000256" key="2">
    <source>
        <dbReference type="ARBA" id="ARBA00022490"/>
    </source>
</evidence>
<dbReference type="SMART" id="SM01289">
    <property type="entry name" value="PYRIN"/>
    <property type="match status" value="1"/>
</dbReference>
<dbReference type="InterPro" id="IPR011029">
    <property type="entry name" value="DEATH-like_dom_sf"/>
</dbReference>
<dbReference type="RefSeq" id="XP_008299766.1">
    <property type="nucleotide sequence ID" value="XM_008301544.1"/>
</dbReference>
<dbReference type="InterPro" id="IPR004020">
    <property type="entry name" value="DAPIN"/>
</dbReference>
<dbReference type="GeneID" id="103372029"/>
<evidence type="ECO:0000256" key="6">
    <source>
        <dbReference type="ARBA" id="ARBA00023233"/>
    </source>
</evidence>
<dbReference type="GO" id="GO:0006954">
    <property type="term" value="P:inflammatory response"/>
    <property type="evidence" value="ECO:0007669"/>
    <property type="project" value="UniProtKB-KW"/>
</dbReference>
<protein>
    <submittedName>
        <fullName evidence="12">Apoptosis-associated speck-like protein containing a CARD isoform X1</fullName>
    </submittedName>
    <submittedName>
        <fullName evidence="10">PYD and CARD domain containing</fullName>
    </submittedName>
</protein>
<sequence length="201" mass="22691">MPGKTVKAALVDALSDLTDEDFKKFCHQLVDRRQEPRVRRNRVHGKDRMDVADVMVSTFTEKHVVGVAEEILKSIDCFEEAARFVEEAGGQSQQSASTDVEEAGGQSQQSASTDDKHFVDKHKVELIQRVSNTDSILDDLLEADVIKQEAYDKIRAMAACQDQMRELYAGPLKAGKTCKEIFYKILQKHEKYLIEDLTGKK</sequence>
<dbReference type="GO" id="GO:0061702">
    <property type="term" value="C:canonical inflammasome complex"/>
    <property type="evidence" value="ECO:0007669"/>
    <property type="project" value="UniProtKB-SubCell"/>
</dbReference>
<keyword evidence="3" id="KW-0399">Innate immunity</keyword>
<keyword evidence="5" id="KW-0395">Inflammatory response</keyword>
<dbReference type="PANTHER" id="PTHR46985:SF2">
    <property type="entry name" value="APOPTOSIS-ASSOCIATED SPECK-LIKE PROTEIN CONTAINING A CARD"/>
    <property type="match status" value="1"/>
</dbReference>
<dbReference type="GO" id="GO:0042981">
    <property type="term" value="P:regulation of apoptotic process"/>
    <property type="evidence" value="ECO:0007669"/>
    <property type="project" value="InterPro"/>
</dbReference>
<dbReference type="FunFam" id="1.10.533.10:FF:000013">
    <property type="entry name" value="Apoptosis-associated speck-like protein containing a CARD"/>
    <property type="match status" value="1"/>
</dbReference>
<dbReference type="Proteomes" id="UP000694891">
    <property type="component" value="Unplaced"/>
</dbReference>
<evidence type="ECO:0000313" key="12">
    <source>
        <dbReference type="RefSeq" id="XP_008299766.1"/>
    </source>
</evidence>
<dbReference type="PANTHER" id="PTHR46985">
    <property type="entry name" value="NACHT, LRR AND PYD DOMAINS-CONTAINING PROTEIN 1"/>
    <property type="match status" value="1"/>
</dbReference>
<dbReference type="CDD" id="cd08330">
    <property type="entry name" value="CARD_ASC_NALP1"/>
    <property type="match status" value="1"/>
</dbReference>
<feature type="domain" description="CARD" evidence="8">
    <location>
        <begin position="111"/>
        <end position="201"/>
    </location>
</feature>
<evidence type="ECO:0000256" key="7">
    <source>
        <dbReference type="SAM" id="MobiDB-lite"/>
    </source>
</evidence>
<dbReference type="STRING" id="144197.ENSSPAP00000020378"/>
<proteinExistence type="predicted"/>
<evidence type="ECO:0000256" key="1">
    <source>
        <dbReference type="ARBA" id="ARBA00004110"/>
    </source>
</evidence>
<keyword evidence="2" id="KW-0963">Cytoplasm</keyword>
<name>A0A3B5AG03_9TELE</name>
<evidence type="ECO:0000256" key="3">
    <source>
        <dbReference type="ARBA" id="ARBA00022588"/>
    </source>
</evidence>
<dbReference type="Pfam" id="PF00619">
    <property type="entry name" value="CARD"/>
    <property type="match status" value="1"/>
</dbReference>
<feature type="region of interest" description="Disordered" evidence="7">
    <location>
        <begin position="88"/>
        <end position="116"/>
    </location>
</feature>
<accession>A0A3B5AG03</accession>
<comment type="subcellular location">
    <subcellularLocation>
        <location evidence="1">Inflammasome</location>
    </subcellularLocation>
</comment>
<reference evidence="12" key="2">
    <citation type="submission" date="2025-04" db="UniProtKB">
        <authorList>
            <consortium name="RefSeq"/>
        </authorList>
    </citation>
    <scope>IDENTIFICATION</scope>
</reference>
<dbReference type="OrthoDB" id="8888059at2759"/>
<dbReference type="GO" id="GO:0045087">
    <property type="term" value="P:innate immune response"/>
    <property type="evidence" value="ECO:0007669"/>
    <property type="project" value="UniProtKB-KW"/>
</dbReference>
<evidence type="ECO:0000259" key="9">
    <source>
        <dbReference type="PROSITE" id="PS50824"/>
    </source>
</evidence>
<gene>
    <name evidence="12" type="primary">pycard</name>
</gene>
<evidence type="ECO:0000256" key="5">
    <source>
        <dbReference type="ARBA" id="ARBA00023198"/>
    </source>
</evidence>
<dbReference type="Gene3D" id="1.10.533.10">
    <property type="entry name" value="Death Domain, Fas"/>
    <property type="match status" value="2"/>
</dbReference>
<dbReference type="PROSITE" id="PS50209">
    <property type="entry name" value="CARD"/>
    <property type="match status" value="1"/>
</dbReference>
<keyword evidence="4" id="KW-0391">Immunity</keyword>